<protein>
    <submittedName>
        <fullName evidence="2">Uncharacterized protein</fullName>
    </submittedName>
</protein>
<gene>
    <name evidence="2" type="ORF">ACFFRN_46945</name>
</gene>
<reference evidence="2 3" key="1">
    <citation type="submission" date="2024-09" db="EMBL/GenBank/DDBJ databases">
        <authorList>
            <person name="Sun Q."/>
            <person name="Mori K."/>
        </authorList>
    </citation>
    <scope>NUCLEOTIDE SEQUENCE [LARGE SCALE GENOMIC DNA]</scope>
    <source>
        <strain evidence="2 3">JCM 3323</strain>
    </source>
</reference>
<feature type="region of interest" description="Disordered" evidence="1">
    <location>
        <begin position="1"/>
        <end position="27"/>
    </location>
</feature>
<sequence>MTRPTRPRRPHPGRLPPAEQRAAAEAELAKETEIFRAAQEQARRDYEAAMAAPTQRWHDAIVRACGSPEGVQAAEKKSLVTRKGVMAITGLGQHKVQEIVDAAKGDAVH</sequence>
<dbReference type="RefSeq" id="WP_346119752.1">
    <property type="nucleotide sequence ID" value="NZ_BAAAXC010000009.1"/>
</dbReference>
<keyword evidence="3" id="KW-1185">Reference proteome</keyword>
<proteinExistence type="predicted"/>
<name>A0ABV5QF89_9ACTN</name>
<organism evidence="2 3">
    <name type="scientific">Nonomuraea roseola</name>
    <dbReference type="NCBI Taxonomy" id="46179"/>
    <lineage>
        <taxon>Bacteria</taxon>
        <taxon>Bacillati</taxon>
        <taxon>Actinomycetota</taxon>
        <taxon>Actinomycetes</taxon>
        <taxon>Streptosporangiales</taxon>
        <taxon>Streptosporangiaceae</taxon>
        <taxon>Nonomuraea</taxon>
    </lineage>
</organism>
<evidence type="ECO:0000256" key="1">
    <source>
        <dbReference type="SAM" id="MobiDB-lite"/>
    </source>
</evidence>
<evidence type="ECO:0000313" key="2">
    <source>
        <dbReference type="EMBL" id="MFB9534177.1"/>
    </source>
</evidence>
<comment type="caution">
    <text evidence="2">The sequence shown here is derived from an EMBL/GenBank/DDBJ whole genome shotgun (WGS) entry which is preliminary data.</text>
</comment>
<evidence type="ECO:0000313" key="3">
    <source>
        <dbReference type="Proteomes" id="UP001589646"/>
    </source>
</evidence>
<accession>A0ABV5QF89</accession>
<feature type="compositionally biased region" description="Basic residues" evidence="1">
    <location>
        <begin position="1"/>
        <end position="12"/>
    </location>
</feature>
<dbReference type="EMBL" id="JBHMCE010000024">
    <property type="protein sequence ID" value="MFB9534177.1"/>
    <property type="molecule type" value="Genomic_DNA"/>
</dbReference>
<dbReference type="Proteomes" id="UP001589646">
    <property type="component" value="Unassembled WGS sequence"/>
</dbReference>